<dbReference type="AlphaFoldDB" id="A0A9D1IKJ3"/>
<name>A0A9D1IKJ3_9BACT</name>
<gene>
    <name evidence="1" type="ORF">IAD18_03825</name>
</gene>
<dbReference type="EMBL" id="DVMS01000108">
    <property type="protein sequence ID" value="HIU38778.1"/>
    <property type="molecule type" value="Genomic_DNA"/>
</dbReference>
<reference evidence="1" key="2">
    <citation type="journal article" date="2021" name="PeerJ">
        <title>Extensive microbial diversity within the chicken gut microbiome revealed by metagenomics and culture.</title>
        <authorList>
            <person name="Gilroy R."/>
            <person name="Ravi A."/>
            <person name="Getino M."/>
            <person name="Pursley I."/>
            <person name="Horton D.L."/>
            <person name="Alikhan N.F."/>
            <person name="Baker D."/>
            <person name="Gharbi K."/>
            <person name="Hall N."/>
            <person name="Watson M."/>
            <person name="Adriaenssens E.M."/>
            <person name="Foster-Nyarko E."/>
            <person name="Jarju S."/>
            <person name="Secka A."/>
            <person name="Antonio M."/>
            <person name="Oren A."/>
            <person name="Chaudhuri R.R."/>
            <person name="La Ragione R."/>
            <person name="Hildebrand F."/>
            <person name="Pallen M.J."/>
        </authorList>
    </citation>
    <scope>NUCLEOTIDE SEQUENCE</scope>
    <source>
        <strain evidence="1">17073</strain>
    </source>
</reference>
<proteinExistence type="predicted"/>
<evidence type="ECO:0000313" key="1">
    <source>
        <dbReference type="EMBL" id="HIU38778.1"/>
    </source>
</evidence>
<organism evidence="1 2">
    <name type="scientific">Candidatus Limisoma intestinavium</name>
    <dbReference type="NCBI Taxonomy" id="2840856"/>
    <lineage>
        <taxon>Bacteria</taxon>
        <taxon>Pseudomonadati</taxon>
        <taxon>Bacteroidota</taxon>
        <taxon>Bacteroidia</taxon>
        <taxon>Bacteroidales</taxon>
        <taxon>Candidatus Limisoma</taxon>
    </lineage>
</organism>
<evidence type="ECO:0000313" key="2">
    <source>
        <dbReference type="Proteomes" id="UP000824076"/>
    </source>
</evidence>
<reference evidence="1" key="1">
    <citation type="submission" date="2020-10" db="EMBL/GenBank/DDBJ databases">
        <authorList>
            <person name="Gilroy R."/>
        </authorList>
    </citation>
    <scope>NUCLEOTIDE SEQUENCE</scope>
    <source>
        <strain evidence="1">17073</strain>
    </source>
</reference>
<protein>
    <submittedName>
        <fullName evidence="1">Uncharacterized protein</fullName>
    </submittedName>
</protein>
<accession>A0A9D1IKJ3</accession>
<sequence>MSQEIDFPIYDEEDAVRFIKDRLPENLSGSLSKNQILEIIDLIFDYYESAGFLSLSDVDREPDERDVVAAVAKRMKGREFSFDEIAEIVRLELAYEDTLNR</sequence>
<comment type="caution">
    <text evidence="1">The sequence shown here is derived from an EMBL/GenBank/DDBJ whole genome shotgun (WGS) entry which is preliminary data.</text>
</comment>
<dbReference type="Proteomes" id="UP000824076">
    <property type="component" value="Unassembled WGS sequence"/>
</dbReference>